<dbReference type="AlphaFoldDB" id="A0A6J1VXB5"/>
<dbReference type="GO" id="GO:0031625">
    <property type="term" value="F:ubiquitin protein ligase binding"/>
    <property type="evidence" value="ECO:0007669"/>
    <property type="project" value="TreeGrafter"/>
</dbReference>
<keyword evidence="7" id="KW-1185">Reference proteome</keyword>
<dbReference type="InterPro" id="IPR017907">
    <property type="entry name" value="Znf_RING_CS"/>
</dbReference>
<dbReference type="GO" id="GO:0034450">
    <property type="term" value="F:ubiquitin-ubiquitin ligase activity"/>
    <property type="evidence" value="ECO:0007669"/>
    <property type="project" value="TreeGrafter"/>
</dbReference>
<evidence type="ECO:0000259" key="6">
    <source>
        <dbReference type="PROSITE" id="PS50089"/>
    </source>
</evidence>
<name>A0A6J1VXB5_9SAUR</name>
<dbReference type="Proteomes" id="UP000504612">
    <property type="component" value="Unplaced"/>
</dbReference>
<dbReference type="PROSITE" id="PS00518">
    <property type="entry name" value="ZF_RING_1"/>
    <property type="match status" value="1"/>
</dbReference>
<organism evidence="7 8">
    <name type="scientific">Notechis scutatus</name>
    <name type="common">mainland tiger snake</name>
    <dbReference type="NCBI Taxonomy" id="8663"/>
    <lineage>
        <taxon>Eukaryota</taxon>
        <taxon>Metazoa</taxon>
        <taxon>Chordata</taxon>
        <taxon>Craniata</taxon>
        <taxon>Vertebrata</taxon>
        <taxon>Euteleostomi</taxon>
        <taxon>Lepidosauria</taxon>
        <taxon>Squamata</taxon>
        <taxon>Bifurcata</taxon>
        <taxon>Unidentata</taxon>
        <taxon>Episquamata</taxon>
        <taxon>Toxicofera</taxon>
        <taxon>Serpentes</taxon>
        <taxon>Colubroidea</taxon>
        <taxon>Elapidae</taxon>
        <taxon>Hydrophiinae</taxon>
        <taxon>Notechis</taxon>
    </lineage>
</organism>
<dbReference type="PANTHER" id="PTHR13492">
    <property type="entry name" value="RING FINGER PROTEIN 37"/>
    <property type="match status" value="1"/>
</dbReference>
<keyword evidence="2 4" id="KW-0863">Zinc-finger</keyword>
<accession>A0A6J1VXB5</accession>
<dbReference type="GO" id="GO:0000209">
    <property type="term" value="P:protein polyubiquitination"/>
    <property type="evidence" value="ECO:0007669"/>
    <property type="project" value="TreeGrafter"/>
</dbReference>
<dbReference type="SUPFAM" id="SSF57850">
    <property type="entry name" value="RING/U-box"/>
    <property type="match status" value="1"/>
</dbReference>
<evidence type="ECO:0000313" key="7">
    <source>
        <dbReference type="Proteomes" id="UP000504612"/>
    </source>
</evidence>
<reference evidence="8" key="1">
    <citation type="submission" date="2025-08" db="UniProtKB">
        <authorList>
            <consortium name="RefSeq"/>
        </authorList>
    </citation>
    <scope>IDENTIFICATION</scope>
</reference>
<dbReference type="InterPro" id="IPR013083">
    <property type="entry name" value="Znf_RING/FYVE/PHD"/>
</dbReference>
<dbReference type="PROSITE" id="PS50089">
    <property type="entry name" value="ZF_RING_2"/>
    <property type="match status" value="1"/>
</dbReference>
<sequence length="138" mass="14709">MPLSRSFFPLFTEAVTHEQRLSESLDSALNSALSTMPFTASLAKGGQHGHSSSSGSSSSSDVCGAGGAYEHDGNSGPQGCSSCSRAFSPYFKTEAVYQLPCRHLVCRACLADQPKSPSVLCMNCKRLFATHDVSRVHF</sequence>
<gene>
    <name evidence="8" type="primary">LOC113429329</name>
</gene>
<proteinExistence type="predicted"/>
<dbReference type="InterPro" id="IPR001841">
    <property type="entry name" value="Znf_RING"/>
</dbReference>
<evidence type="ECO:0000256" key="2">
    <source>
        <dbReference type="ARBA" id="ARBA00022771"/>
    </source>
</evidence>
<dbReference type="GO" id="GO:0005634">
    <property type="term" value="C:nucleus"/>
    <property type="evidence" value="ECO:0007669"/>
    <property type="project" value="TreeGrafter"/>
</dbReference>
<dbReference type="GO" id="GO:0008270">
    <property type="term" value="F:zinc ion binding"/>
    <property type="evidence" value="ECO:0007669"/>
    <property type="project" value="UniProtKB-KW"/>
</dbReference>
<evidence type="ECO:0000313" key="8">
    <source>
        <dbReference type="RefSeq" id="XP_026547636.1"/>
    </source>
</evidence>
<feature type="domain" description="RING-type" evidence="6">
    <location>
        <begin position="80"/>
        <end position="125"/>
    </location>
</feature>
<dbReference type="PANTHER" id="PTHR13492:SF2">
    <property type="entry name" value="RING FINGER PROTEIN 37"/>
    <property type="match status" value="1"/>
</dbReference>
<feature type="compositionally biased region" description="Low complexity" evidence="5">
    <location>
        <begin position="49"/>
        <end position="60"/>
    </location>
</feature>
<protein>
    <submittedName>
        <fullName evidence="8">RING finger protein 37-like</fullName>
    </submittedName>
</protein>
<evidence type="ECO:0000256" key="1">
    <source>
        <dbReference type="ARBA" id="ARBA00022723"/>
    </source>
</evidence>
<keyword evidence="3" id="KW-0862">Zinc</keyword>
<feature type="region of interest" description="Disordered" evidence="5">
    <location>
        <begin position="43"/>
        <end position="64"/>
    </location>
</feature>
<keyword evidence="1" id="KW-0479">Metal-binding</keyword>
<evidence type="ECO:0000256" key="3">
    <source>
        <dbReference type="ARBA" id="ARBA00022833"/>
    </source>
</evidence>
<evidence type="ECO:0000256" key="4">
    <source>
        <dbReference type="PROSITE-ProRule" id="PRU00175"/>
    </source>
</evidence>
<dbReference type="RefSeq" id="XP_026547636.1">
    <property type="nucleotide sequence ID" value="XM_026691851.1"/>
</dbReference>
<dbReference type="Gene3D" id="3.30.40.10">
    <property type="entry name" value="Zinc/RING finger domain, C3HC4 (zinc finger)"/>
    <property type="match status" value="1"/>
</dbReference>
<dbReference type="KEGG" id="nss:113429329"/>
<dbReference type="GeneID" id="113429329"/>
<dbReference type="InterPro" id="IPR039847">
    <property type="entry name" value="Ubox5"/>
</dbReference>
<evidence type="ECO:0000256" key="5">
    <source>
        <dbReference type="SAM" id="MobiDB-lite"/>
    </source>
</evidence>